<keyword evidence="4" id="KW-1185">Reference proteome</keyword>
<reference evidence="3" key="1">
    <citation type="submission" date="2018-11" db="EMBL/GenBank/DDBJ databases">
        <authorList>
            <consortium name="Pathogen Informatics"/>
        </authorList>
    </citation>
    <scope>NUCLEOTIDE SEQUENCE</scope>
</reference>
<evidence type="ECO:0000256" key="1">
    <source>
        <dbReference type="SAM" id="MobiDB-lite"/>
    </source>
</evidence>
<dbReference type="Proteomes" id="UP000784294">
    <property type="component" value="Unassembled WGS sequence"/>
</dbReference>
<feature type="compositionally biased region" description="Polar residues" evidence="1">
    <location>
        <begin position="197"/>
        <end position="209"/>
    </location>
</feature>
<feature type="region of interest" description="Disordered" evidence="1">
    <location>
        <begin position="155"/>
        <end position="176"/>
    </location>
</feature>
<feature type="region of interest" description="Disordered" evidence="1">
    <location>
        <begin position="197"/>
        <end position="218"/>
    </location>
</feature>
<dbReference type="InterPro" id="IPR014936">
    <property type="entry name" value="Axin_b-cat-bd"/>
</dbReference>
<organism evidence="3 4">
    <name type="scientific">Protopolystoma xenopodis</name>
    <dbReference type="NCBI Taxonomy" id="117903"/>
    <lineage>
        <taxon>Eukaryota</taxon>
        <taxon>Metazoa</taxon>
        <taxon>Spiralia</taxon>
        <taxon>Lophotrochozoa</taxon>
        <taxon>Platyhelminthes</taxon>
        <taxon>Monogenea</taxon>
        <taxon>Polyopisthocotylea</taxon>
        <taxon>Polystomatidea</taxon>
        <taxon>Polystomatidae</taxon>
        <taxon>Protopolystoma</taxon>
    </lineage>
</organism>
<proteinExistence type="predicted"/>
<evidence type="ECO:0000313" key="4">
    <source>
        <dbReference type="Proteomes" id="UP000784294"/>
    </source>
</evidence>
<gene>
    <name evidence="3" type="ORF">PXEA_LOCUS10304</name>
</gene>
<accession>A0A3S5BSW6</accession>
<dbReference type="EMBL" id="CAAALY010030147">
    <property type="protein sequence ID" value="VEL16864.1"/>
    <property type="molecule type" value="Genomic_DNA"/>
</dbReference>
<dbReference type="AlphaFoldDB" id="A0A3S5BSW6"/>
<feature type="domain" description="Axin beta-catenin binding" evidence="2">
    <location>
        <begin position="19"/>
        <end position="40"/>
    </location>
</feature>
<sequence length="218" mass="24168">MFPWASKLFNRCLVDTYESPNRILDQHLARVWPDSPTPKRKLRRFVASSSEAELGAIQHDFDHVSTPSATLQTGLTLSLFPSLSACSPLHAKCLRLCGGIPEATIPLQCHPYVDQWQHESGYSKSQNTSQTEHHAGVYEAADRLELGVALREYEDDGVESGTRSRTGRKNTKLLSEKQAKGLLSGGLGELTNRLQTQLKLGPLSKSQSLSDRRQRSKG</sequence>
<evidence type="ECO:0000259" key="2">
    <source>
        <dbReference type="Pfam" id="PF08833"/>
    </source>
</evidence>
<protein>
    <recommendedName>
        <fullName evidence="2">Axin beta-catenin binding domain-containing protein</fullName>
    </recommendedName>
</protein>
<comment type="caution">
    <text evidence="3">The sequence shown here is derived from an EMBL/GenBank/DDBJ whole genome shotgun (WGS) entry which is preliminary data.</text>
</comment>
<evidence type="ECO:0000313" key="3">
    <source>
        <dbReference type="EMBL" id="VEL16864.1"/>
    </source>
</evidence>
<dbReference type="Pfam" id="PF08833">
    <property type="entry name" value="Axin_b-cat_bind"/>
    <property type="match status" value="1"/>
</dbReference>
<name>A0A3S5BSW6_9PLAT</name>